<dbReference type="Pfam" id="PF08974">
    <property type="entry name" value="DUF1877"/>
    <property type="match status" value="1"/>
</dbReference>
<dbReference type="InterPro" id="IPR035944">
    <property type="entry name" value="YfbM-like_sf"/>
</dbReference>
<comment type="caution">
    <text evidence="1">The sequence shown here is derived from an EMBL/GenBank/DDBJ whole genome shotgun (WGS) entry which is preliminary data.</text>
</comment>
<organism evidence="1 2">
    <name type="scientific">Plantactinospora alkalitolerans</name>
    <dbReference type="NCBI Taxonomy" id="2789879"/>
    <lineage>
        <taxon>Bacteria</taxon>
        <taxon>Bacillati</taxon>
        <taxon>Actinomycetota</taxon>
        <taxon>Actinomycetes</taxon>
        <taxon>Micromonosporales</taxon>
        <taxon>Micromonosporaceae</taxon>
        <taxon>Plantactinospora</taxon>
    </lineage>
</organism>
<dbReference type="SUPFAM" id="SSF111069">
    <property type="entry name" value="Hypothetical protein yfbM"/>
    <property type="match status" value="1"/>
</dbReference>
<reference evidence="1 2" key="1">
    <citation type="submission" date="2020-11" db="EMBL/GenBank/DDBJ databases">
        <title>A novel isolate from a Black sea contaminated sediment with potential to produce alkanes: Plantactinospora alkalitolerans sp. nov.</title>
        <authorList>
            <person name="Carro L."/>
            <person name="Veyisoglu A."/>
            <person name="Guven K."/>
            <person name="Schumann P."/>
            <person name="Klenk H.-P."/>
            <person name="Sahin N."/>
        </authorList>
    </citation>
    <scope>NUCLEOTIDE SEQUENCE [LARGE SCALE GENOMIC DNA]</scope>
    <source>
        <strain evidence="1 2">S1510</strain>
    </source>
</reference>
<proteinExistence type="predicted"/>
<protein>
    <submittedName>
        <fullName evidence="1">DUF1877 family protein</fullName>
    </submittedName>
</protein>
<dbReference type="Gene3D" id="3.40.1760.10">
    <property type="entry name" value="YfbM-like super family"/>
    <property type="match status" value="1"/>
</dbReference>
<gene>
    <name evidence="1" type="ORF">I0C86_23505</name>
</gene>
<keyword evidence="2" id="KW-1185">Reference proteome</keyword>
<accession>A0ABS0H1A3</accession>
<sequence>MSILGSLARVSPGLVEELRSPAAWPYGVLSEHETQVDLERYWDVLRFLLDEAGAPFNPMRSGRLYPSAERAWGYDGNSCLLTVEEVRKVWHFLELMPFSAVAIHLGAAKDASLYPDRDWDRPITQYWVERSYDAMVELVREAAAAGDCTIFWAA</sequence>
<name>A0ABS0H1A3_9ACTN</name>
<dbReference type="InterPro" id="IPR015068">
    <property type="entry name" value="DUF1877"/>
</dbReference>
<dbReference type="Proteomes" id="UP000638560">
    <property type="component" value="Unassembled WGS sequence"/>
</dbReference>
<evidence type="ECO:0000313" key="1">
    <source>
        <dbReference type="EMBL" id="MBF9131907.1"/>
    </source>
</evidence>
<evidence type="ECO:0000313" key="2">
    <source>
        <dbReference type="Proteomes" id="UP000638560"/>
    </source>
</evidence>
<dbReference type="EMBL" id="JADPUN010000212">
    <property type="protein sequence ID" value="MBF9131907.1"/>
    <property type="molecule type" value="Genomic_DNA"/>
</dbReference>
<dbReference type="RefSeq" id="WP_196203449.1">
    <property type="nucleotide sequence ID" value="NZ_JADPUN010000212.1"/>
</dbReference>